<keyword evidence="12" id="KW-1185">Reference proteome</keyword>
<dbReference type="HOGENOM" id="CLU_037162_0_4_11"/>
<proteinExistence type="inferred from homology"/>
<dbReference type="EC" id="3.6.1.22" evidence="4"/>
<evidence type="ECO:0000256" key="7">
    <source>
        <dbReference type="ARBA" id="ARBA00022842"/>
    </source>
</evidence>
<protein>
    <recommendedName>
        <fullName evidence="4">NAD(+) diphosphatase</fullName>
        <ecNumber evidence="4">3.6.1.22</ecNumber>
    </recommendedName>
</protein>
<dbReference type="Gene3D" id="3.90.79.10">
    <property type="entry name" value="Nucleoside Triphosphate Pyrophosphohydrolase"/>
    <property type="match status" value="1"/>
</dbReference>
<dbReference type="SUPFAM" id="SSF55811">
    <property type="entry name" value="Nudix"/>
    <property type="match status" value="1"/>
</dbReference>
<evidence type="ECO:0000256" key="5">
    <source>
        <dbReference type="ARBA" id="ARBA00022723"/>
    </source>
</evidence>
<organism evidence="11 12">
    <name type="scientific">Actinobaculum massiliense ACS-171-V-Col2</name>
    <dbReference type="NCBI Taxonomy" id="883066"/>
    <lineage>
        <taxon>Bacteria</taxon>
        <taxon>Bacillati</taxon>
        <taxon>Actinomycetota</taxon>
        <taxon>Actinomycetes</taxon>
        <taxon>Actinomycetales</taxon>
        <taxon>Actinomycetaceae</taxon>
        <taxon>Actinobaculum</taxon>
    </lineage>
</organism>
<feature type="domain" description="Nudix hydrolase" evidence="10">
    <location>
        <begin position="170"/>
        <end position="296"/>
    </location>
</feature>
<sequence>MAIFPVPILSRGFVDRDEASRLDPRRVIHLRRSSRARYVLLSGEALAARGESGLEFVGAEEALARSFDVDAAYYLGTAQETPYFAIDLTDTFGTDANRAYPEAQIGGFRWCALVAFGNLWPELDAALATEALAICNAWRQQRFCEKCGEPLRVLESGWIAVCSRGHPTYPRTDAAVIMAIFDDADRVLLAQNARWPGTRHSILAGFVEAGEPLEKAVRREVAEEVGIEVGAVEYFGSQPWPFPRSLMLGFFGHTSQSEVDIVADHREIARAGFYTRQEVIAAARAGEITLPRRTSIAAAMLTHWLGSGDSAGNPAGDSAGSATGGVTGGLEAASAEEIMSLFSW</sequence>
<dbReference type="STRING" id="202789.GCA_001457435_01776"/>
<dbReference type="GO" id="GO:0046872">
    <property type="term" value="F:metal ion binding"/>
    <property type="evidence" value="ECO:0007669"/>
    <property type="project" value="UniProtKB-KW"/>
</dbReference>
<comment type="cofactor">
    <cofactor evidence="2">
        <name>Zn(2+)</name>
        <dbReference type="ChEBI" id="CHEBI:29105"/>
    </cofactor>
</comment>
<dbReference type="GO" id="GO:0035529">
    <property type="term" value="F:NADH pyrophosphatase activity"/>
    <property type="evidence" value="ECO:0007669"/>
    <property type="project" value="TreeGrafter"/>
</dbReference>
<dbReference type="NCBIfam" id="NF001299">
    <property type="entry name" value="PRK00241.1"/>
    <property type="match status" value="1"/>
</dbReference>
<evidence type="ECO:0000256" key="3">
    <source>
        <dbReference type="ARBA" id="ARBA00009595"/>
    </source>
</evidence>
<evidence type="ECO:0000256" key="6">
    <source>
        <dbReference type="ARBA" id="ARBA00022801"/>
    </source>
</evidence>
<gene>
    <name evidence="11" type="ORF">HMPREF9233_00361</name>
</gene>
<dbReference type="CDD" id="cd03429">
    <property type="entry name" value="NUDIX_NADH_pyrophosphatase_Nudt13"/>
    <property type="match status" value="1"/>
</dbReference>
<dbReference type="PANTHER" id="PTHR42904">
    <property type="entry name" value="NUDIX HYDROLASE, NUDC SUBFAMILY"/>
    <property type="match status" value="1"/>
</dbReference>
<keyword evidence="6" id="KW-0378">Hydrolase</keyword>
<dbReference type="PROSITE" id="PS00893">
    <property type="entry name" value="NUDIX_BOX"/>
    <property type="match status" value="1"/>
</dbReference>
<keyword evidence="8" id="KW-0520">NAD</keyword>
<dbReference type="PROSITE" id="PS51462">
    <property type="entry name" value="NUDIX"/>
    <property type="match status" value="1"/>
</dbReference>
<dbReference type="InterPro" id="IPR000086">
    <property type="entry name" value="NUDIX_hydrolase_dom"/>
</dbReference>
<comment type="cofactor">
    <cofactor evidence="1">
        <name>Mg(2+)</name>
        <dbReference type="ChEBI" id="CHEBI:18420"/>
    </cofactor>
</comment>
<evidence type="ECO:0000256" key="1">
    <source>
        <dbReference type="ARBA" id="ARBA00001946"/>
    </source>
</evidence>
<dbReference type="InterPro" id="IPR020084">
    <property type="entry name" value="NUDIX_hydrolase_CS"/>
</dbReference>
<dbReference type="InterPro" id="IPR049734">
    <property type="entry name" value="NudC-like_C"/>
</dbReference>
<dbReference type="Gene3D" id="3.90.79.20">
    <property type="match status" value="1"/>
</dbReference>
<dbReference type="EMBL" id="AGWL01000002">
    <property type="protein sequence ID" value="EKU95574.1"/>
    <property type="molecule type" value="Genomic_DNA"/>
</dbReference>
<evidence type="ECO:0000256" key="8">
    <source>
        <dbReference type="ARBA" id="ARBA00023027"/>
    </source>
</evidence>
<dbReference type="InterPro" id="IPR015797">
    <property type="entry name" value="NUDIX_hydrolase-like_dom_sf"/>
</dbReference>
<keyword evidence="5" id="KW-0479">Metal-binding</keyword>
<evidence type="ECO:0000259" key="10">
    <source>
        <dbReference type="PROSITE" id="PS51462"/>
    </source>
</evidence>
<dbReference type="InterPro" id="IPR015375">
    <property type="entry name" value="NADH_PPase-like_N"/>
</dbReference>
<comment type="caution">
    <text evidence="11">The sequence shown here is derived from an EMBL/GenBank/DDBJ whole genome shotgun (WGS) entry which is preliminary data.</text>
</comment>
<evidence type="ECO:0000256" key="9">
    <source>
        <dbReference type="ARBA" id="ARBA00023679"/>
    </source>
</evidence>
<dbReference type="Pfam" id="PF09296">
    <property type="entry name" value="NUDIX-like"/>
    <property type="match status" value="1"/>
</dbReference>
<evidence type="ECO:0000313" key="12">
    <source>
        <dbReference type="Proteomes" id="UP000009888"/>
    </source>
</evidence>
<dbReference type="RefSeq" id="WP_007000579.1">
    <property type="nucleotide sequence ID" value="NZ_JH992955.1"/>
</dbReference>
<dbReference type="Pfam" id="PF00293">
    <property type="entry name" value="NUDIX"/>
    <property type="match status" value="1"/>
</dbReference>
<evidence type="ECO:0000256" key="2">
    <source>
        <dbReference type="ARBA" id="ARBA00001947"/>
    </source>
</evidence>
<dbReference type="Proteomes" id="UP000009888">
    <property type="component" value="Unassembled WGS sequence"/>
</dbReference>
<reference evidence="11 12" key="1">
    <citation type="submission" date="2012-09" db="EMBL/GenBank/DDBJ databases">
        <title>The Genome Sequence of Actinobaculum massiliae ACS-171-V-COL2.</title>
        <authorList>
            <consortium name="The Broad Institute Genome Sequencing Platform"/>
            <person name="Earl A."/>
            <person name="Ward D."/>
            <person name="Feldgarden M."/>
            <person name="Gevers D."/>
            <person name="Saerens B."/>
            <person name="Vaneechoutte M."/>
            <person name="Walker B."/>
            <person name="Young S.K."/>
            <person name="Zeng Q."/>
            <person name="Gargeya S."/>
            <person name="Fitzgerald M."/>
            <person name="Haas B."/>
            <person name="Abouelleil A."/>
            <person name="Alvarado L."/>
            <person name="Arachchi H.M."/>
            <person name="Berlin A."/>
            <person name="Chapman S.B."/>
            <person name="Goldberg J."/>
            <person name="Griggs A."/>
            <person name="Gujja S."/>
            <person name="Hansen M."/>
            <person name="Howarth C."/>
            <person name="Imamovic A."/>
            <person name="Larimer J."/>
            <person name="McCowen C."/>
            <person name="Montmayeur A."/>
            <person name="Murphy C."/>
            <person name="Neiman D."/>
            <person name="Pearson M."/>
            <person name="Priest M."/>
            <person name="Roberts A."/>
            <person name="Saif S."/>
            <person name="Shea T."/>
            <person name="Sisk P."/>
            <person name="Sykes S."/>
            <person name="Wortman J."/>
            <person name="Nusbaum C."/>
            <person name="Birren B."/>
        </authorList>
    </citation>
    <scope>NUCLEOTIDE SEQUENCE [LARGE SCALE GENOMIC DNA]</scope>
    <source>
        <strain evidence="12">ACS-171-V-Col2</strain>
    </source>
</reference>
<dbReference type="GO" id="GO:0019677">
    <property type="term" value="P:NAD+ catabolic process"/>
    <property type="evidence" value="ECO:0007669"/>
    <property type="project" value="TreeGrafter"/>
</dbReference>
<evidence type="ECO:0000256" key="4">
    <source>
        <dbReference type="ARBA" id="ARBA00012381"/>
    </source>
</evidence>
<dbReference type="GO" id="GO:0006742">
    <property type="term" value="P:NADP+ catabolic process"/>
    <property type="evidence" value="ECO:0007669"/>
    <property type="project" value="TreeGrafter"/>
</dbReference>
<comment type="similarity">
    <text evidence="3">Belongs to the Nudix hydrolase family. NudC subfamily.</text>
</comment>
<keyword evidence="7" id="KW-0460">Magnesium</keyword>
<accession>K9EEB0</accession>
<dbReference type="AlphaFoldDB" id="K9EEB0"/>
<dbReference type="PATRIC" id="fig|883066.3.peg.377"/>
<dbReference type="eggNOG" id="COG2816">
    <property type="taxonomic scope" value="Bacteria"/>
</dbReference>
<comment type="catalytic activity">
    <reaction evidence="9">
        <text>a 5'-end NAD(+)-phospho-ribonucleoside in mRNA + H2O = a 5'-end phospho-adenosine-phospho-ribonucleoside in mRNA + beta-nicotinamide D-ribonucleotide + 2 H(+)</text>
        <dbReference type="Rhea" id="RHEA:60876"/>
        <dbReference type="Rhea" id="RHEA-COMP:15698"/>
        <dbReference type="Rhea" id="RHEA-COMP:15719"/>
        <dbReference type="ChEBI" id="CHEBI:14649"/>
        <dbReference type="ChEBI" id="CHEBI:15377"/>
        <dbReference type="ChEBI" id="CHEBI:15378"/>
        <dbReference type="ChEBI" id="CHEBI:144029"/>
        <dbReference type="ChEBI" id="CHEBI:144051"/>
    </reaction>
    <physiologicalReaction direction="left-to-right" evidence="9">
        <dbReference type="Rhea" id="RHEA:60877"/>
    </physiologicalReaction>
</comment>
<evidence type="ECO:0000313" key="11">
    <source>
        <dbReference type="EMBL" id="EKU95574.1"/>
    </source>
</evidence>
<dbReference type="PANTHER" id="PTHR42904:SF6">
    <property type="entry name" value="NAD-CAPPED RNA HYDROLASE NUDT12"/>
    <property type="match status" value="1"/>
</dbReference>
<name>K9EEB0_9ACTO</name>
<dbReference type="GO" id="GO:0005829">
    <property type="term" value="C:cytosol"/>
    <property type="evidence" value="ECO:0007669"/>
    <property type="project" value="TreeGrafter"/>
</dbReference>
<dbReference type="InterPro" id="IPR050241">
    <property type="entry name" value="NAD-cap_RNA_hydrolase_NudC"/>
</dbReference>